<dbReference type="InterPro" id="IPR036412">
    <property type="entry name" value="HAD-like_sf"/>
</dbReference>
<feature type="active site" description="Proton donor" evidence="4">
    <location>
        <position position="8"/>
    </location>
</feature>
<dbReference type="InterPro" id="IPR023214">
    <property type="entry name" value="HAD_sf"/>
</dbReference>
<feature type="active site" description="Nucleophile" evidence="4">
    <location>
        <position position="6"/>
    </location>
</feature>
<dbReference type="InterPro" id="IPR052419">
    <property type="entry name" value="5_3-deoxyribonucleotidase-like"/>
</dbReference>
<dbReference type="PANTHER" id="PTHR35134:SF2">
    <property type="entry name" value="NUCLEOTIDASE YQFW-RELATED"/>
    <property type="match status" value="1"/>
</dbReference>
<dbReference type="PANTHER" id="PTHR35134">
    <property type="entry name" value="NUCLEOTIDASE YQFW-RELATED"/>
    <property type="match status" value="1"/>
</dbReference>
<keyword evidence="2 3" id="KW-0378">Hydrolase</keyword>
<comment type="caution">
    <text evidence="5">The sequence shown here is derived from an EMBL/GenBank/DDBJ whole genome shotgun (WGS) entry which is preliminary data.</text>
</comment>
<dbReference type="SUPFAM" id="SSF56784">
    <property type="entry name" value="HAD-like"/>
    <property type="match status" value="1"/>
</dbReference>
<dbReference type="EC" id="3.1.3.-" evidence="3"/>
<dbReference type="Pfam" id="PF06941">
    <property type="entry name" value="NT5C"/>
    <property type="match status" value="1"/>
</dbReference>
<proteinExistence type="inferred from homology"/>
<evidence type="ECO:0000256" key="2">
    <source>
        <dbReference type="ARBA" id="ARBA00022801"/>
    </source>
</evidence>
<dbReference type="GO" id="GO:0008253">
    <property type="term" value="F:5'-nucleotidase activity"/>
    <property type="evidence" value="ECO:0007669"/>
    <property type="project" value="InterPro"/>
</dbReference>
<name>A0A8J2VCR2_9BACL</name>
<gene>
    <name evidence="5" type="ORF">GCM10011571_13170</name>
</gene>
<protein>
    <recommendedName>
        <fullName evidence="3">Nucleotidase</fullName>
        <ecNumber evidence="3">3.1.3.-</ecNumber>
    </recommendedName>
</protein>
<dbReference type="Gene3D" id="3.40.50.1000">
    <property type="entry name" value="HAD superfamily/HAD-like"/>
    <property type="match status" value="1"/>
</dbReference>
<evidence type="ECO:0000313" key="6">
    <source>
        <dbReference type="Proteomes" id="UP000625210"/>
    </source>
</evidence>
<organism evidence="5 6">
    <name type="scientific">Marinithermofilum abyssi</name>
    <dbReference type="NCBI Taxonomy" id="1571185"/>
    <lineage>
        <taxon>Bacteria</taxon>
        <taxon>Bacillati</taxon>
        <taxon>Bacillota</taxon>
        <taxon>Bacilli</taxon>
        <taxon>Bacillales</taxon>
        <taxon>Thermoactinomycetaceae</taxon>
        <taxon>Marinithermofilum</taxon>
    </lineage>
</organism>
<accession>A0A8J2VCR2</accession>
<sequence>MKLGVDIDGTIKNTQKAAVQVYNEELGRKVKQEDVTDFYLDKAYGLSKKEGARLWRKLEHKIYSLGVPLPNAAEVLTDLREQGHKVYFVTARPGMRRIRDVTVKWLQKHGFPYDGNNLHMGSQNKAVVAQNLGIELFFEDAPHHLDKLVEAGVPTVVVDAVYNRDYNPKVPRIHKWEQVYDLIEKIKQK</sequence>
<dbReference type="Proteomes" id="UP000625210">
    <property type="component" value="Unassembled WGS sequence"/>
</dbReference>
<dbReference type="GO" id="GO:0009264">
    <property type="term" value="P:deoxyribonucleotide catabolic process"/>
    <property type="evidence" value="ECO:0007669"/>
    <property type="project" value="InterPro"/>
</dbReference>
<dbReference type="PIRSF" id="PIRSF021362">
    <property type="entry name" value="UCP021362_HAD"/>
    <property type="match status" value="1"/>
</dbReference>
<dbReference type="InterPro" id="IPR009206">
    <property type="entry name" value="Nucleotidase_putative"/>
</dbReference>
<dbReference type="EMBL" id="BMHQ01000004">
    <property type="protein sequence ID" value="GGE13122.1"/>
    <property type="molecule type" value="Genomic_DNA"/>
</dbReference>
<dbReference type="RefSeq" id="WP_188647118.1">
    <property type="nucleotide sequence ID" value="NZ_BMHQ01000004.1"/>
</dbReference>
<reference evidence="5" key="2">
    <citation type="submission" date="2020-09" db="EMBL/GenBank/DDBJ databases">
        <authorList>
            <person name="Sun Q."/>
            <person name="Zhou Y."/>
        </authorList>
    </citation>
    <scope>NUCLEOTIDE SEQUENCE</scope>
    <source>
        <strain evidence="5">CGMCC 1.15179</strain>
    </source>
</reference>
<dbReference type="AlphaFoldDB" id="A0A8J2VCR2"/>
<keyword evidence="6" id="KW-1185">Reference proteome</keyword>
<evidence type="ECO:0000256" key="4">
    <source>
        <dbReference type="PIRSR" id="PIRSR610708-1"/>
    </source>
</evidence>
<evidence type="ECO:0000256" key="3">
    <source>
        <dbReference type="PIRNR" id="PIRNR021362"/>
    </source>
</evidence>
<evidence type="ECO:0000256" key="1">
    <source>
        <dbReference type="ARBA" id="ARBA00009589"/>
    </source>
</evidence>
<evidence type="ECO:0000313" key="5">
    <source>
        <dbReference type="EMBL" id="GGE13122.1"/>
    </source>
</evidence>
<dbReference type="InterPro" id="IPR010708">
    <property type="entry name" value="5'(3')-deoxyribonucleotidase"/>
</dbReference>
<comment type="similarity">
    <text evidence="1 3">Belongs to the 5'(3')-deoxyribonucleotidase family.</text>
</comment>
<reference evidence="5" key="1">
    <citation type="journal article" date="2014" name="Int. J. Syst. Evol. Microbiol.">
        <title>Complete genome sequence of Corynebacterium casei LMG S-19264T (=DSM 44701T), isolated from a smear-ripened cheese.</title>
        <authorList>
            <consortium name="US DOE Joint Genome Institute (JGI-PGF)"/>
            <person name="Walter F."/>
            <person name="Albersmeier A."/>
            <person name="Kalinowski J."/>
            <person name="Ruckert C."/>
        </authorList>
    </citation>
    <scope>NUCLEOTIDE SEQUENCE</scope>
    <source>
        <strain evidence="5">CGMCC 1.15179</strain>
    </source>
</reference>